<dbReference type="GO" id="GO:0030246">
    <property type="term" value="F:carbohydrate binding"/>
    <property type="evidence" value="ECO:0007669"/>
    <property type="project" value="InterPro"/>
</dbReference>
<evidence type="ECO:0000313" key="2">
    <source>
        <dbReference type="Proteomes" id="UP000287394"/>
    </source>
</evidence>
<gene>
    <name evidence="1" type="primary">galM_2</name>
    <name evidence="1" type="ORF">CCAX7_58680</name>
</gene>
<sequence length="320" mass="34870">MAYQATGNDPSDLDITLTRGDITLTASNRGASLRTLTRRQADGTDWNVIWGYQGAANKQAGQGDVLIPFPGRVKGGQYTFDGQGYQLPNTGHDAPHAIHGFMRTLVWDYAARGDYGVVFRTRLNGADYADKGYPFTLDVEIAYELTDDGLICDFRIENAGETAAPVAAGFHPYFRVGEGLIDTDILHVPMHSILEFEDLIPTGKVLPVAGTPFDFTTPRAIGNLEINHCFVDPDRDGADGVVRISLQSQTRGVTVWMDKTFFSAVLYSGDPLPEGLRRHSLAIEPMTCASDAFNHPEWGLAALDPGMSLTGSWGVTTQIR</sequence>
<proteinExistence type="predicted"/>
<dbReference type="Proteomes" id="UP000287394">
    <property type="component" value="Chromosome"/>
</dbReference>
<dbReference type="PANTHER" id="PTHR10091">
    <property type="entry name" value="ALDOSE-1-EPIMERASE"/>
    <property type="match status" value="1"/>
</dbReference>
<dbReference type="GO" id="GO:0033499">
    <property type="term" value="P:galactose catabolic process via UDP-galactose, Leloir pathway"/>
    <property type="evidence" value="ECO:0007669"/>
    <property type="project" value="TreeGrafter"/>
</dbReference>
<dbReference type="EMBL" id="AP025739">
    <property type="protein sequence ID" value="BDI33817.1"/>
    <property type="molecule type" value="Genomic_DNA"/>
</dbReference>
<dbReference type="RefSeq" id="WP_119322852.1">
    <property type="nucleotide sequence ID" value="NZ_AP025739.1"/>
</dbReference>
<dbReference type="SUPFAM" id="SSF74650">
    <property type="entry name" value="Galactose mutarotase-like"/>
    <property type="match status" value="1"/>
</dbReference>
<dbReference type="PANTHER" id="PTHR10091:SF0">
    <property type="entry name" value="GALACTOSE MUTAROTASE"/>
    <property type="match status" value="1"/>
</dbReference>
<dbReference type="OrthoDB" id="9808779at2"/>
<dbReference type="GO" id="GO:0006006">
    <property type="term" value="P:glucose metabolic process"/>
    <property type="evidence" value="ECO:0007669"/>
    <property type="project" value="TreeGrafter"/>
</dbReference>
<dbReference type="AlphaFoldDB" id="A0A402CZW1"/>
<evidence type="ECO:0000313" key="1">
    <source>
        <dbReference type="EMBL" id="BDI33817.1"/>
    </source>
</evidence>
<dbReference type="InterPro" id="IPR011013">
    <property type="entry name" value="Gal_mutarotase_sf_dom"/>
</dbReference>
<dbReference type="InterPro" id="IPR008183">
    <property type="entry name" value="Aldose_1/G6P_1-epimerase"/>
</dbReference>
<dbReference type="Gene3D" id="2.70.98.10">
    <property type="match status" value="1"/>
</dbReference>
<organism evidence="1 2">
    <name type="scientific">Capsulimonas corticalis</name>
    <dbReference type="NCBI Taxonomy" id="2219043"/>
    <lineage>
        <taxon>Bacteria</taxon>
        <taxon>Bacillati</taxon>
        <taxon>Armatimonadota</taxon>
        <taxon>Armatimonadia</taxon>
        <taxon>Capsulimonadales</taxon>
        <taxon>Capsulimonadaceae</taxon>
        <taxon>Capsulimonas</taxon>
    </lineage>
</organism>
<accession>A0A402CZW1</accession>
<keyword evidence="2" id="KW-1185">Reference proteome</keyword>
<dbReference type="KEGG" id="ccot:CCAX7_58680"/>
<dbReference type="Pfam" id="PF01263">
    <property type="entry name" value="Aldose_epim"/>
    <property type="match status" value="1"/>
</dbReference>
<protein>
    <submittedName>
        <fullName evidence="1">Aldose 1-epimerase</fullName>
    </submittedName>
</protein>
<name>A0A402CZW1_9BACT</name>
<reference evidence="1 2" key="1">
    <citation type="journal article" date="2019" name="Int. J. Syst. Evol. Microbiol.">
        <title>Capsulimonas corticalis gen. nov., sp. nov., an aerobic capsulated bacterium, of a novel bacterial order, Capsulimonadales ord. nov., of the class Armatimonadia of the phylum Armatimonadetes.</title>
        <authorList>
            <person name="Li J."/>
            <person name="Kudo C."/>
            <person name="Tonouchi A."/>
        </authorList>
    </citation>
    <scope>NUCLEOTIDE SEQUENCE [LARGE SCALE GENOMIC DNA]</scope>
    <source>
        <strain evidence="1 2">AX-7</strain>
    </source>
</reference>
<dbReference type="InterPro" id="IPR014718">
    <property type="entry name" value="GH-type_carb-bd"/>
</dbReference>
<dbReference type="GO" id="GO:0004034">
    <property type="term" value="F:aldose 1-epimerase activity"/>
    <property type="evidence" value="ECO:0007669"/>
    <property type="project" value="TreeGrafter"/>
</dbReference>